<name>A0A8X6KZ93_TRICU</name>
<comment type="caution">
    <text evidence="1">The sequence shown here is derived from an EMBL/GenBank/DDBJ whole genome shotgun (WGS) entry which is preliminary data.</text>
</comment>
<sequence length="100" mass="11514">MKREEKHGRAVDFNLEASNCEQRHPMNRSLQKGKQRFGRESLMDLATHTRFSTNAGDAKEHFFISYIGMLKNLDGCLVAAREQQVLTCDKPIEWSRSADE</sequence>
<gene>
    <name evidence="1" type="ORF">TNCT_676251</name>
</gene>
<organism evidence="1 2">
    <name type="scientific">Trichonephila clavata</name>
    <name type="common">Joro spider</name>
    <name type="synonym">Nephila clavata</name>
    <dbReference type="NCBI Taxonomy" id="2740835"/>
    <lineage>
        <taxon>Eukaryota</taxon>
        <taxon>Metazoa</taxon>
        <taxon>Ecdysozoa</taxon>
        <taxon>Arthropoda</taxon>
        <taxon>Chelicerata</taxon>
        <taxon>Arachnida</taxon>
        <taxon>Araneae</taxon>
        <taxon>Araneomorphae</taxon>
        <taxon>Entelegynae</taxon>
        <taxon>Araneoidea</taxon>
        <taxon>Nephilidae</taxon>
        <taxon>Trichonephila</taxon>
    </lineage>
</organism>
<reference evidence="1" key="1">
    <citation type="submission" date="2020-07" db="EMBL/GenBank/DDBJ databases">
        <title>Multicomponent nature underlies the extraordinary mechanical properties of spider dragline silk.</title>
        <authorList>
            <person name="Kono N."/>
            <person name="Nakamura H."/>
            <person name="Mori M."/>
            <person name="Yoshida Y."/>
            <person name="Ohtoshi R."/>
            <person name="Malay A.D."/>
            <person name="Moran D.A.P."/>
            <person name="Tomita M."/>
            <person name="Numata K."/>
            <person name="Arakawa K."/>
        </authorList>
    </citation>
    <scope>NUCLEOTIDE SEQUENCE</scope>
</reference>
<dbReference type="AlphaFoldDB" id="A0A8X6KZ93"/>
<accession>A0A8X6KZ93</accession>
<dbReference type="EMBL" id="BMAO01004045">
    <property type="protein sequence ID" value="GFQ91970.1"/>
    <property type="molecule type" value="Genomic_DNA"/>
</dbReference>
<evidence type="ECO:0000313" key="2">
    <source>
        <dbReference type="Proteomes" id="UP000887116"/>
    </source>
</evidence>
<dbReference type="Proteomes" id="UP000887116">
    <property type="component" value="Unassembled WGS sequence"/>
</dbReference>
<evidence type="ECO:0000313" key="1">
    <source>
        <dbReference type="EMBL" id="GFQ91970.1"/>
    </source>
</evidence>
<proteinExistence type="predicted"/>
<keyword evidence="2" id="KW-1185">Reference proteome</keyword>
<protein>
    <submittedName>
        <fullName evidence="1">Uncharacterized protein</fullName>
    </submittedName>
</protein>